<keyword evidence="8" id="KW-0443">Lipid metabolism</keyword>
<dbReference type="SMART" id="SM00046">
    <property type="entry name" value="DAGKc"/>
    <property type="match status" value="1"/>
</dbReference>
<dbReference type="NCBIfam" id="TIGR00147">
    <property type="entry name" value="YegS/Rv2252/BmrU family lipid kinase"/>
    <property type="match status" value="1"/>
</dbReference>
<evidence type="ECO:0000256" key="5">
    <source>
        <dbReference type="ARBA" id="ARBA00022741"/>
    </source>
</evidence>
<dbReference type="PANTHER" id="PTHR12358">
    <property type="entry name" value="SPHINGOSINE KINASE"/>
    <property type="match status" value="1"/>
</dbReference>
<keyword evidence="6 12" id="KW-0418">Kinase</keyword>
<dbReference type="EMBL" id="JARZFX010000001">
    <property type="protein sequence ID" value="MEC5421881.1"/>
    <property type="molecule type" value="Genomic_DNA"/>
</dbReference>
<dbReference type="InterPro" id="IPR016064">
    <property type="entry name" value="NAD/diacylglycerol_kinase_sf"/>
</dbReference>
<dbReference type="InterPro" id="IPR045540">
    <property type="entry name" value="YegS/DAGK_C"/>
</dbReference>
<dbReference type="PROSITE" id="PS50146">
    <property type="entry name" value="DAGK"/>
    <property type="match status" value="1"/>
</dbReference>
<evidence type="ECO:0000256" key="3">
    <source>
        <dbReference type="ARBA" id="ARBA00022516"/>
    </source>
</evidence>
<evidence type="ECO:0000256" key="9">
    <source>
        <dbReference type="ARBA" id="ARBA00023209"/>
    </source>
</evidence>
<comment type="cofactor">
    <cofactor evidence="1">
        <name>Mg(2+)</name>
        <dbReference type="ChEBI" id="CHEBI:18420"/>
    </cofactor>
</comment>
<dbReference type="PANTHER" id="PTHR12358:SF54">
    <property type="entry name" value="SPHINGOSINE KINASE RELATED PROTEIN"/>
    <property type="match status" value="1"/>
</dbReference>
<comment type="caution">
    <text evidence="12">The sequence shown here is derived from an EMBL/GenBank/DDBJ whole genome shotgun (WGS) entry which is preliminary data.</text>
</comment>
<dbReference type="Gene3D" id="3.40.50.10330">
    <property type="entry name" value="Probable inorganic polyphosphate/atp-NAD kinase, domain 1"/>
    <property type="match status" value="1"/>
</dbReference>
<dbReference type="Proteomes" id="UP001335737">
    <property type="component" value="Unassembled WGS sequence"/>
</dbReference>
<evidence type="ECO:0000256" key="2">
    <source>
        <dbReference type="ARBA" id="ARBA00005983"/>
    </source>
</evidence>
<accession>A0ABU6K927</accession>
<dbReference type="GO" id="GO:0016301">
    <property type="term" value="F:kinase activity"/>
    <property type="evidence" value="ECO:0007669"/>
    <property type="project" value="UniProtKB-KW"/>
</dbReference>
<keyword evidence="3" id="KW-0444">Lipid biosynthesis</keyword>
<evidence type="ECO:0000259" key="11">
    <source>
        <dbReference type="PROSITE" id="PS50146"/>
    </source>
</evidence>
<dbReference type="InterPro" id="IPR050187">
    <property type="entry name" value="Lipid_Phosphate_FormReg"/>
</dbReference>
<keyword evidence="13" id="KW-1185">Reference proteome</keyword>
<evidence type="ECO:0000256" key="1">
    <source>
        <dbReference type="ARBA" id="ARBA00001946"/>
    </source>
</evidence>
<dbReference type="InterPro" id="IPR005218">
    <property type="entry name" value="Diacylglycerol/lipid_kinase"/>
</dbReference>
<keyword evidence="5" id="KW-0547">Nucleotide-binding</keyword>
<dbReference type="Gene3D" id="2.60.200.40">
    <property type="match status" value="1"/>
</dbReference>
<evidence type="ECO:0000256" key="8">
    <source>
        <dbReference type="ARBA" id="ARBA00023098"/>
    </source>
</evidence>
<reference evidence="12 13" key="1">
    <citation type="journal article" date="2024" name="Int. J. Syst. Evol. Microbiol.">
        <title>Virgibacillus tibetensis sp. nov., isolated from salt lake on the Tibetan Plateau of China.</title>
        <authorList>
            <person name="Phurbu D."/>
            <person name="Liu Z.-X."/>
            <person name="Wang R."/>
            <person name="Zheng Y.-Y."/>
            <person name="Liu H.-C."/>
            <person name="Zhou Y.-G."/>
            <person name="Yu Y.-J."/>
            <person name="Li A.-H."/>
        </authorList>
    </citation>
    <scope>NUCLEOTIDE SEQUENCE [LARGE SCALE GENOMIC DNA]</scope>
    <source>
        <strain evidence="12 13">C22-A2</strain>
    </source>
</reference>
<comment type="similarity">
    <text evidence="2">Belongs to the diacylglycerol/lipid kinase family.</text>
</comment>
<sequence>MYFFIINPKAGNGRPKRIFNKLRKSKLYSETESIYCYTRYKGHAEVIAHSIKESYSLVTAVIVIGGDGTLHEVINGLRNHDITVSFIPGGSGNDFARGISNRAKPLKIVNNIVNGEKDLPYWLGNYKIDNKKSRFFINSMGFGFDAEVAQAANASIHKKLTTLFRFGTISYLIALIQVLLKYKPMEVTLEVNGEVRRVPNCWMVTVANHPFYGGGMKIIPSARNQPTVFPVLLIHSISKWKVLTLFMTVFTGKHVNFKEVEIIETTKLGVFSKNKVHYQVDGQTDTCNKCVITKESQSIRIAGKTTKKDTSA</sequence>
<evidence type="ECO:0000256" key="7">
    <source>
        <dbReference type="ARBA" id="ARBA00022840"/>
    </source>
</evidence>
<organism evidence="12 13">
    <name type="scientific">Virgibacillus tibetensis</name>
    <dbReference type="NCBI Taxonomy" id="3042313"/>
    <lineage>
        <taxon>Bacteria</taxon>
        <taxon>Bacillati</taxon>
        <taxon>Bacillota</taxon>
        <taxon>Bacilli</taxon>
        <taxon>Bacillales</taxon>
        <taxon>Bacillaceae</taxon>
        <taxon>Virgibacillus</taxon>
    </lineage>
</organism>
<evidence type="ECO:0000256" key="4">
    <source>
        <dbReference type="ARBA" id="ARBA00022679"/>
    </source>
</evidence>
<gene>
    <name evidence="12" type="ORF">QGM71_00045</name>
</gene>
<keyword evidence="7" id="KW-0067">ATP-binding</keyword>
<feature type="domain" description="DAGKc" evidence="11">
    <location>
        <begin position="1"/>
        <end position="97"/>
    </location>
</feature>
<dbReference type="SUPFAM" id="SSF111331">
    <property type="entry name" value="NAD kinase/diacylglycerol kinase-like"/>
    <property type="match status" value="1"/>
</dbReference>
<name>A0ABU6K927_9BACI</name>
<keyword evidence="4" id="KW-0808">Transferase</keyword>
<evidence type="ECO:0000256" key="6">
    <source>
        <dbReference type="ARBA" id="ARBA00022777"/>
    </source>
</evidence>
<dbReference type="InterPro" id="IPR017438">
    <property type="entry name" value="ATP-NAD_kinase_N"/>
</dbReference>
<keyword evidence="9" id="KW-0594">Phospholipid biosynthesis</keyword>
<dbReference type="Pfam" id="PF00781">
    <property type="entry name" value="DAGK_cat"/>
    <property type="match status" value="1"/>
</dbReference>
<keyword evidence="10" id="KW-1208">Phospholipid metabolism</keyword>
<evidence type="ECO:0000313" key="13">
    <source>
        <dbReference type="Proteomes" id="UP001335737"/>
    </source>
</evidence>
<proteinExistence type="inferred from homology"/>
<evidence type="ECO:0000256" key="10">
    <source>
        <dbReference type="ARBA" id="ARBA00023264"/>
    </source>
</evidence>
<dbReference type="RefSeq" id="WP_327605458.1">
    <property type="nucleotide sequence ID" value="NZ_JARZFX010000001.1"/>
</dbReference>
<protein>
    <submittedName>
        <fullName evidence="12">YegS/Rv2252/BmrU family lipid kinase</fullName>
    </submittedName>
</protein>
<dbReference type="InterPro" id="IPR001206">
    <property type="entry name" value="Diacylglycerol_kinase_cat_dom"/>
</dbReference>
<evidence type="ECO:0000313" key="12">
    <source>
        <dbReference type="EMBL" id="MEC5421881.1"/>
    </source>
</evidence>
<dbReference type="Pfam" id="PF19279">
    <property type="entry name" value="YegS_C"/>
    <property type="match status" value="1"/>
</dbReference>